<keyword evidence="3" id="KW-1185">Reference proteome</keyword>
<protein>
    <submittedName>
        <fullName evidence="2">Ribosome biogenesis protein bop1-like protein</fullName>
    </submittedName>
</protein>
<accession>A0A0J7MQQ6</accession>
<dbReference type="AlphaFoldDB" id="A0A0J7MQQ6"/>
<evidence type="ECO:0000256" key="1">
    <source>
        <dbReference type="SAM" id="MobiDB-lite"/>
    </source>
</evidence>
<sequence length="70" mass="7639">MIFYFSQKRRSINAESDCAGESNDANKNDDTDANKDDDVCVGNNNADGRGVCADEGVYAADNDDDSVRRK</sequence>
<name>A0A0J7MQQ6_LASNI</name>
<gene>
    <name evidence="2" type="ORF">RF55_21555</name>
</gene>
<proteinExistence type="predicted"/>
<dbReference type="PaxDb" id="67767-A0A0J7MQQ6"/>
<dbReference type="EMBL" id="LBMM01022449">
    <property type="protein sequence ID" value="KMQ82890.1"/>
    <property type="molecule type" value="Genomic_DNA"/>
</dbReference>
<evidence type="ECO:0000313" key="2">
    <source>
        <dbReference type="EMBL" id="KMQ82890.1"/>
    </source>
</evidence>
<comment type="caution">
    <text evidence="2">The sequence shown here is derived from an EMBL/GenBank/DDBJ whole genome shotgun (WGS) entry which is preliminary data.</text>
</comment>
<evidence type="ECO:0000313" key="3">
    <source>
        <dbReference type="Proteomes" id="UP000036403"/>
    </source>
</evidence>
<dbReference type="Proteomes" id="UP000036403">
    <property type="component" value="Unassembled WGS sequence"/>
</dbReference>
<organism evidence="2 3">
    <name type="scientific">Lasius niger</name>
    <name type="common">Black garden ant</name>
    <dbReference type="NCBI Taxonomy" id="67767"/>
    <lineage>
        <taxon>Eukaryota</taxon>
        <taxon>Metazoa</taxon>
        <taxon>Ecdysozoa</taxon>
        <taxon>Arthropoda</taxon>
        <taxon>Hexapoda</taxon>
        <taxon>Insecta</taxon>
        <taxon>Pterygota</taxon>
        <taxon>Neoptera</taxon>
        <taxon>Endopterygota</taxon>
        <taxon>Hymenoptera</taxon>
        <taxon>Apocrita</taxon>
        <taxon>Aculeata</taxon>
        <taxon>Formicoidea</taxon>
        <taxon>Formicidae</taxon>
        <taxon>Formicinae</taxon>
        <taxon>Lasius</taxon>
        <taxon>Lasius</taxon>
    </lineage>
</organism>
<feature type="region of interest" description="Disordered" evidence="1">
    <location>
        <begin position="14"/>
        <end position="39"/>
    </location>
</feature>
<reference evidence="2 3" key="1">
    <citation type="submission" date="2015-04" db="EMBL/GenBank/DDBJ databases">
        <title>Lasius niger genome sequencing.</title>
        <authorList>
            <person name="Konorov E.A."/>
            <person name="Nikitin M.A."/>
            <person name="Kirill M.V."/>
            <person name="Chang P."/>
        </authorList>
    </citation>
    <scope>NUCLEOTIDE SEQUENCE [LARGE SCALE GENOMIC DNA]</scope>
    <source>
        <tissue evidence="2">Whole</tissue>
    </source>
</reference>
<feature type="compositionally biased region" description="Basic and acidic residues" evidence="1">
    <location>
        <begin position="24"/>
        <end position="38"/>
    </location>
</feature>